<dbReference type="STRING" id="59895.A0A103XCG7"/>
<reference evidence="2 3" key="1">
    <citation type="journal article" date="2016" name="Sci. Rep.">
        <title>The genome sequence of the outbreeding globe artichoke constructed de novo incorporating a phase-aware low-pass sequencing strategy of F1 progeny.</title>
        <authorList>
            <person name="Scaglione D."/>
            <person name="Reyes-Chin-Wo S."/>
            <person name="Acquadro A."/>
            <person name="Froenicke L."/>
            <person name="Portis E."/>
            <person name="Beitel C."/>
            <person name="Tirone M."/>
            <person name="Mauro R."/>
            <person name="Lo Monaco A."/>
            <person name="Mauromicale G."/>
            <person name="Faccioli P."/>
            <person name="Cattivelli L."/>
            <person name="Rieseberg L."/>
            <person name="Michelmore R."/>
            <person name="Lanteri S."/>
        </authorList>
    </citation>
    <scope>NUCLEOTIDE SEQUENCE [LARGE SCALE GENOMIC DNA]</scope>
    <source>
        <strain evidence="2">2C</strain>
    </source>
</reference>
<comment type="caution">
    <text evidence="2">The sequence shown here is derived from an EMBL/GenBank/DDBJ whole genome shotgun (WGS) entry which is preliminary data.</text>
</comment>
<feature type="region of interest" description="Disordered" evidence="1">
    <location>
        <begin position="110"/>
        <end position="169"/>
    </location>
</feature>
<dbReference type="Proteomes" id="UP000243975">
    <property type="component" value="Unassembled WGS sequence"/>
</dbReference>
<sequence length="186" mass="20775">MKKLYKKSTVHPSPPPPIADHLSLLPAAIFTLTIALSPQDKEVLAYLLSSSTTKKTTKSSSSAAADHPPLFNCSCFRCYMSYWVRWDSSPNRQLIHEIIDALEDGLVRNKKEKSKKDRKKKVISSSSNEETRSTESDELTQSPEVSPANMESVVEYRSGGGGDDEEEGPVRKLVSFLGERIWSVWT</sequence>
<proteinExistence type="predicted"/>
<dbReference type="PANTHER" id="PTHR31903">
    <property type="entry name" value="F12F1.11-RELATED"/>
    <property type="match status" value="1"/>
</dbReference>
<dbReference type="OrthoDB" id="1937859at2759"/>
<dbReference type="Gramene" id="KVH88176">
    <property type="protein sequence ID" value="KVH88176"/>
    <property type="gene ID" value="Ccrd_024435"/>
</dbReference>
<feature type="compositionally biased region" description="Basic residues" evidence="1">
    <location>
        <begin position="110"/>
        <end position="122"/>
    </location>
</feature>
<dbReference type="EMBL" id="LEKV01005536">
    <property type="protein sequence ID" value="KVH88176.1"/>
    <property type="molecule type" value="Genomic_DNA"/>
</dbReference>
<evidence type="ECO:0000256" key="1">
    <source>
        <dbReference type="SAM" id="MobiDB-lite"/>
    </source>
</evidence>
<evidence type="ECO:0000313" key="2">
    <source>
        <dbReference type="EMBL" id="KVH88176.1"/>
    </source>
</evidence>
<dbReference type="AlphaFoldDB" id="A0A103XCG7"/>
<accession>A0A103XCG7</accession>
<protein>
    <submittedName>
        <fullName evidence="2">Uncharacterized protein</fullName>
    </submittedName>
</protein>
<keyword evidence="3" id="KW-1185">Reference proteome</keyword>
<gene>
    <name evidence="2" type="ORF">Ccrd_024435</name>
</gene>
<dbReference type="OMA" id="PEMGCAC"/>
<name>A0A103XCG7_CYNCS</name>
<organism evidence="2 3">
    <name type="scientific">Cynara cardunculus var. scolymus</name>
    <name type="common">Globe artichoke</name>
    <name type="synonym">Cynara scolymus</name>
    <dbReference type="NCBI Taxonomy" id="59895"/>
    <lineage>
        <taxon>Eukaryota</taxon>
        <taxon>Viridiplantae</taxon>
        <taxon>Streptophyta</taxon>
        <taxon>Embryophyta</taxon>
        <taxon>Tracheophyta</taxon>
        <taxon>Spermatophyta</taxon>
        <taxon>Magnoliopsida</taxon>
        <taxon>eudicotyledons</taxon>
        <taxon>Gunneridae</taxon>
        <taxon>Pentapetalae</taxon>
        <taxon>asterids</taxon>
        <taxon>campanulids</taxon>
        <taxon>Asterales</taxon>
        <taxon>Asteraceae</taxon>
        <taxon>Carduoideae</taxon>
        <taxon>Cardueae</taxon>
        <taxon>Carduinae</taxon>
        <taxon>Cynara</taxon>
    </lineage>
</organism>
<dbReference type="PANTHER" id="PTHR31903:SF6">
    <property type="entry name" value="F12F1.11-RELATED"/>
    <property type="match status" value="1"/>
</dbReference>
<evidence type="ECO:0000313" key="3">
    <source>
        <dbReference type="Proteomes" id="UP000243975"/>
    </source>
</evidence>